<accession>A0A017HID2</accession>
<dbReference type="EMBL" id="AOSK01000124">
    <property type="protein sequence ID" value="EYD74060.1"/>
    <property type="molecule type" value="Genomic_DNA"/>
</dbReference>
<evidence type="ECO:0000313" key="2">
    <source>
        <dbReference type="Proteomes" id="UP000019666"/>
    </source>
</evidence>
<dbReference type="HOGENOM" id="CLU_609548_0_0_5"/>
<sequence length="449" mass="49768">MTNVISIEDRRPKTEGVADARAAKIRRAARLRRAIEMGAPFSAEDQLRVAQNLHAILEELTSARRLSKRDVLECAGFRIDSTTDSTKRLDTYTFPPDGTEERRGRLAKKPKKYLDFALAIAELAKEDPVQCLCRIFEGASLGTSDEVNLDPEEENWARLATLLRQMASAVIHEENVARYWVEVVKLNGRHDHIAGTLTPSPHPLDYLGSEVGLAGACGYPGDMAPVPSVLLADRSQMPPVTAALNLKDGRALEATFDLRLEIRLALAPVNDSRRPGPMIEFRSRLDAYTASDDLIVFDNRYSDGTGGSDTIRSGVLQGQVIEFRGFPYVDPPEAEFRQGVEHAYYAWEEISPGLLRRLFEDPEHQLRGEQRSSRLFLDLPPNRFRSGTAAACLYADLLTGTLEADLKAACREVTGKVAQLRAETETAVARAEAEAEARWLGRQPTDPLS</sequence>
<dbReference type="Proteomes" id="UP000019666">
    <property type="component" value="Unassembled WGS sequence"/>
</dbReference>
<dbReference type="STRING" id="442562.Rumeso_04431"/>
<evidence type="ECO:0000313" key="1">
    <source>
        <dbReference type="EMBL" id="EYD74060.1"/>
    </source>
</evidence>
<organism evidence="1 2">
    <name type="scientific">Rubellimicrobium mesophilum DSM 19309</name>
    <dbReference type="NCBI Taxonomy" id="442562"/>
    <lineage>
        <taxon>Bacteria</taxon>
        <taxon>Pseudomonadati</taxon>
        <taxon>Pseudomonadota</taxon>
        <taxon>Alphaproteobacteria</taxon>
        <taxon>Rhodobacterales</taxon>
        <taxon>Roseobacteraceae</taxon>
        <taxon>Rubellimicrobium</taxon>
    </lineage>
</organism>
<reference evidence="1 2" key="1">
    <citation type="submission" date="2013-02" db="EMBL/GenBank/DDBJ databases">
        <authorList>
            <person name="Fiebig A."/>
            <person name="Goeker M."/>
            <person name="Klenk H.-P.P."/>
        </authorList>
    </citation>
    <scope>NUCLEOTIDE SEQUENCE [LARGE SCALE GENOMIC DNA]</scope>
    <source>
        <strain evidence="1 2">DSM 19309</strain>
    </source>
</reference>
<name>A0A017HID2_9RHOB</name>
<comment type="caution">
    <text evidence="1">The sequence shown here is derived from an EMBL/GenBank/DDBJ whole genome shotgun (WGS) entry which is preliminary data.</text>
</comment>
<dbReference type="AlphaFoldDB" id="A0A017HID2"/>
<protein>
    <submittedName>
        <fullName evidence="1">Uncharacterized protein</fullName>
    </submittedName>
</protein>
<keyword evidence="2" id="KW-1185">Reference proteome</keyword>
<dbReference type="OrthoDB" id="7847516at2"/>
<dbReference type="RefSeq" id="WP_037279829.1">
    <property type="nucleotide sequence ID" value="NZ_KK088565.1"/>
</dbReference>
<proteinExistence type="predicted"/>
<gene>
    <name evidence="1" type="ORF">Rumeso_04431</name>
</gene>